<keyword evidence="2" id="KW-1185">Reference proteome</keyword>
<dbReference type="AlphaFoldDB" id="A0A8H6AZ74"/>
<dbReference type="GeneID" id="59257001"/>
<accession>A0A8H6AZ74</accession>
<dbReference type="EMBL" id="JABFCT010000004">
    <property type="protein sequence ID" value="KAF5876491.1"/>
    <property type="molecule type" value="Genomic_DNA"/>
</dbReference>
<proteinExistence type="predicted"/>
<gene>
    <name evidence="1" type="ORF">Bfra_002896</name>
</gene>
<reference evidence="1 2" key="1">
    <citation type="journal article" date="2020" name="Phytopathology">
        <title>A high-quality genome resource of Botrytis fragariae, a new and rapidly spreading fungal pathogen causing strawberry gray mold in the U.S.A.</title>
        <authorList>
            <person name="Wu Y."/>
            <person name="Saski C.A."/>
            <person name="Schnabel G."/>
            <person name="Xiao S."/>
            <person name="Hu M."/>
        </authorList>
    </citation>
    <scope>NUCLEOTIDE SEQUENCE [LARGE SCALE GENOMIC DNA]</scope>
    <source>
        <strain evidence="1 2">BVB16</strain>
    </source>
</reference>
<evidence type="ECO:0000313" key="2">
    <source>
        <dbReference type="Proteomes" id="UP000531561"/>
    </source>
</evidence>
<evidence type="ECO:0000313" key="1">
    <source>
        <dbReference type="EMBL" id="KAF5876491.1"/>
    </source>
</evidence>
<dbReference type="RefSeq" id="XP_037195437.1">
    <property type="nucleotide sequence ID" value="XM_037333309.1"/>
</dbReference>
<sequence>MLKLPNEANKLPITKSILAGVPQHLRNLAKLKNLTVEAVMKLTPPQEGNRSRWIIQYLLSIEPMDQSRL</sequence>
<name>A0A8H6AZ74_9HELO</name>
<comment type="caution">
    <text evidence="1">The sequence shown here is derived from an EMBL/GenBank/DDBJ whole genome shotgun (WGS) entry which is preliminary data.</text>
</comment>
<organism evidence="1 2">
    <name type="scientific">Botrytis fragariae</name>
    <dbReference type="NCBI Taxonomy" id="1964551"/>
    <lineage>
        <taxon>Eukaryota</taxon>
        <taxon>Fungi</taxon>
        <taxon>Dikarya</taxon>
        <taxon>Ascomycota</taxon>
        <taxon>Pezizomycotina</taxon>
        <taxon>Leotiomycetes</taxon>
        <taxon>Helotiales</taxon>
        <taxon>Sclerotiniaceae</taxon>
        <taxon>Botrytis</taxon>
    </lineage>
</organism>
<dbReference type="Proteomes" id="UP000531561">
    <property type="component" value="Unassembled WGS sequence"/>
</dbReference>
<protein>
    <submittedName>
        <fullName evidence="1">Uncharacterized protein</fullName>
    </submittedName>
</protein>